<organism evidence="1 2">
    <name type="scientific">Prorocentrum cordatum</name>
    <dbReference type="NCBI Taxonomy" id="2364126"/>
    <lineage>
        <taxon>Eukaryota</taxon>
        <taxon>Sar</taxon>
        <taxon>Alveolata</taxon>
        <taxon>Dinophyceae</taxon>
        <taxon>Prorocentrales</taxon>
        <taxon>Prorocentraceae</taxon>
        <taxon>Prorocentrum</taxon>
    </lineage>
</organism>
<feature type="non-terminal residue" evidence="1">
    <location>
        <position position="1"/>
    </location>
</feature>
<dbReference type="InterPro" id="IPR029063">
    <property type="entry name" value="SAM-dependent_MTases_sf"/>
</dbReference>
<dbReference type="SUPFAM" id="SSF53335">
    <property type="entry name" value="S-adenosyl-L-methionine-dependent methyltransferases"/>
    <property type="match status" value="1"/>
</dbReference>
<dbReference type="Proteomes" id="UP001189429">
    <property type="component" value="Unassembled WGS sequence"/>
</dbReference>
<keyword evidence="2" id="KW-1185">Reference proteome</keyword>
<gene>
    <name evidence="1" type="ORF">PCOR1329_LOCUS20430</name>
</gene>
<dbReference type="EMBL" id="CAUYUJ010006633">
    <property type="protein sequence ID" value="CAK0818049.1"/>
    <property type="molecule type" value="Genomic_DNA"/>
</dbReference>
<dbReference type="Gene3D" id="3.40.50.150">
    <property type="entry name" value="Vaccinia Virus protein VP39"/>
    <property type="match status" value="1"/>
</dbReference>
<sequence length="294" mass="32237">RPGVRVRLEGIQSKPELNGLEGTLVAFHEEKGRWQVQLDGETECKLFKGASLAWIASAPSEVVLASSAAASSAEVVTHVGPIFAAIYEDSQQWLLGGEARSGLGSSEAATRPLRRFLEAFLRGKGVSSVVDAGCGHWPSGYQRFVDWSGASYVGADVVPFVLDENRAYLERPSRLAACGLRSARFVAADACSRELPPADLLFVKDVLMHLPNLAVATFLRSHVATAEPRYRFVMLVQNRSPLQGVREMVDIEFGQLLPFDVRDPPFEAPFREVFSWTSDEEKGVYLWEAPSAPT</sequence>
<comment type="caution">
    <text evidence="1">The sequence shown here is derived from an EMBL/GenBank/DDBJ whole genome shotgun (WGS) entry which is preliminary data.</text>
</comment>
<evidence type="ECO:0008006" key="3">
    <source>
        <dbReference type="Google" id="ProtNLM"/>
    </source>
</evidence>
<evidence type="ECO:0000313" key="2">
    <source>
        <dbReference type="Proteomes" id="UP001189429"/>
    </source>
</evidence>
<name>A0ABN9RHI2_9DINO</name>
<reference evidence="1" key="1">
    <citation type="submission" date="2023-10" db="EMBL/GenBank/DDBJ databases">
        <authorList>
            <person name="Chen Y."/>
            <person name="Shah S."/>
            <person name="Dougan E. K."/>
            <person name="Thang M."/>
            <person name="Chan C."/>
        </authorList>
    </citation>
    <scope>NUCLEOTIDE SEQUENCE [LARGE SCALE GENOMIC DNA]</scope>
</reference>
<accession>A0ABN9RHI2</accession>
<evidence type="ECO:0000313" key="1">
    <source>
        <dbReference type="EMBL" id="CAK0818049.1"/>
    </source>
</evidence>
<proteinExistence type="predicted"/>
<protein>
    <recommendedName>
        <fullName evidence="3">Class I SAM-dependent methyltransferase</fullName>
    </recommendedName>
</protein>